<name>A0ABY2XST5_9GAMM</name>
<proteinExistence type="predicted"/>
<dbReference type="Proteomes" id="UP000739180">
    <property type="component" value="Unassembled WGS sequence"/>
</dbReference>
<keyword evidence="1" id="KW-0812">Transmembrane</keyword>
<accession>A0ABY2XST5</accession>
<dbReference type="RefSeq" id="WP_138770613.1">
    <property type="nucleotide sequence ID" value="NZ_JBHSSX010000015.1"/>
</dbReference>
<evidence type="ECO:0000313" key="3">
    <source>
        <dbReference type="Proteomes" id="UP000739180"/>
    </source>
</evidence>
<keyword evidence="1" id="KW-0472">Membrane</keyword>
<comment type="caution">
    <text evidence="2">The sequence shown here is derived from an EMBL/GenBank/DDBJ whole genome shotgun (WGS) entry which is preliminary data.</text>
</comment>
<sequence>MAKKVKTEAELGEASKNNEETIEIKGDLAKKTFKLRAAGKVAWGVCIGAIGGVIYSAVATVGTGRAIASMTGLTAGFTAATA</sequence>
<evidence type="ECO:0000313" key="2">
    <source>
        <dbReference type="EMBL" id="TMW15219.1"/>
    </source>
</evidence>
<feature type="transmembrane region" description="Helical" evidence="1">
    <location>
        <begin position="41"/>
        <end position="61"/>
    </location>
</feature>
<protein>
    <submittedName>
        <fullName evidence="2">Uncharacterized protein</fullName>
    </submittedName>
</protein>
<gene>
    <name evidence="2" type="ORF">FGS76_00165</name>
</gene>
<keyword evidence="1" id="KW-1133">Transmembrane helix</keyword>
<evidence type="ECO:0000256" key="1">
    <source>
        <dbReference type="SAM" id="Phobius"/>
    </source>
</evidence>
<organism evidence="2 3">
    <name type="scientific">Alloalcanivorax gelatiniphagus</name>
    <dbReference type="NCBI Taxonomy" id="1194167"/>
    <lineage>
        <taxon>Bacteria</taxon>
        <taxon>Pseudomonadati</taxon>
        <taxon>Pseudomonadota</taxon>
        <taxon>Gammaproteobacteria</taxon>
        <taxon>Oceanospirillales</taxon>
        <taxon>Alcanivoracaceae</taxon>
        <taxon>Alloalcanivorax</taxon>
    </lineage>
</organism>
<dbReference type="EMBL" id="VCQT01000001">
    <property type="protein sequence ID" value="TMW15219.1"/>
    <property type="molecule type" value="Genomic_DNA"/>
</dbReference>
<keyword evidence="3" id="KW-1185">Reference proteome</keyword>
<reference evidence="2 3" key="1">
    <citation type="submission" date="2019-05" db="EMBL/GenBank/DDBJ databases">
        <title>Genome of Alcanivorax gelatiniphagus, an oil degrading marine bacteria.</title>
        <authorList>
            <person name="Kwon K.K."/>
        </authorList>
    </citation>
    <scope>NUCLEOTIDE SEQUENCE [LARGE SCALE GENOMIC DNA]</scope>
    <source>
        <strain evidence="2 3">MEBiC 08158</strain>
    </source>
</reference>